<dbReference type="EMBL" id="RRCT01000015">
    <property type="protein sequence ID" value="RQW73824.1"/>
    <property type="molecule type" value="Genomic_DNA"/>
</dbReference>
<proteinExistence type="predicted"/>
<dbReference type="CDD" id="cd04301">
    <property type="entry name" value="NAT_SF"/>
    <property type="match status" value="1"/>
</dbReference>
<dbReference type="PROSITE" id="PS51186">
    <property type="entry name" value="GNAT"/>
    <property type="match status" value="1"/>
</dbReference>
<sequence length="178" mass="20984">MIIGNNIIMKLMEDKDIQYKVKWVNDEEIRDVLISDFISESQTRQWLSKNAHNNTRRDFFIFLKEDEKPIGFSSLKNIDYINSKAEMTLCIGDKEVRGRGLAKEARGLMLDYAFLELGLNKLYTHNWVKNKPIINLNQKMGFKIEGTLRQNKFFKGEFRDFVVMGLLKSEWVEQKIPK</sequence>
<dbReference type="RefSeq" id="WP_124766052.1">
    <property type="nucleotide sequence ID" value="NZ_JAFBDY010000025.1"/>
</dbReference>
<dbReference type="PANTHER" id="PTHR43415">
    <property type="entry name" value="SPERMIDINE N(1)-ACETYLTRANSFERASE"/>
    <property type="match status" value="1"/>
</dbReference>
<gene>
    <name evidence="2" type="ORF">EBB45_14735</name>
</gene>
<dbReference type="AlphaFoldDB" id="A0A3N9UBI8"/>
<dbReference type="OrthoDB" id="9795206at2"/>
<dbReference type="InterPro" id="IPR016181">
    <property type="entry name" value="Acyl_CoA_acyltransferase"/>
</dbReference>
<keyword evidence="3" id="KW-1185">Reference proteome</keyword>
<dbReference type="SUPFAM" id="SSF55729">
    <property type="entry name" value="Acyl-CoA N-acyltransferases (Nat)"/>
    <property type="match status" value="1"/>
</dbReference>
<keyword evidence="2" id="KW-0808">Transferase</keyword>
<evidence type="ECO:0000313" key="3">
    <source>
        <dbReference type="Proteomes" id="UP000274033"/>
    </source>
</evidence>
<name>A0A3N9UBI8_9BACI</name>
<evidence type="ECO:0000259" key="1">
    <source>
        <dbReference type="PROSITE" id="PS51186"/>
    </source>
</evidence>
<evidence type="ECO:0000313" key="2">
    <source>
        <dbReference type="EMBL" id="RQW73824.1"/>
    </source>
</evidence>
<protein>
    <submittedName>
        <fullName evidence="2">N-acetyltransferase</fullName>
    </submittedName>
</protein>
<feature type="domain" description="N-acetyltransferase" evidence="1">
    <location>
        <begin position="7"/>
        <end position="169"/>
    </location>
</feature>
<accession>A0A3N9UBI8</accession>
<dbReference type="InterPro" id="IPR000182">
    <property type="entry name" value="GNAT_dom"/>
</dbReference>
<dbReference type="Gene3D" id="3.40.630.30">
    <property type="match status" value="1"/>
</dbReference>
<dbReference type="Pfam" id="PF13302">
    <property type="entry name" value="Acetyltransf_3"/>
    <property type="match status" value="1"/>
</dbReference>
<organism evidence="2 3">
    <name type="scientific">Lysinibacillus composti</name>
    <dbReference type="NCBI Taxonomy" id="720633"/>
    <lineage>
        <taxon>Bacteria</taxon>
        <taxon>Bacillati</taxon>
        <taxon>Bacillota</taxon>
        <taxon>Bacilli</taxon>
        <taxon>Bacillales</taxon>
        <taxon>Bacillaceae</taxon>
        <taxon>Lysinibacillus</taxon>
    </lineage>
</organism>
<dbReference type="PANTHER" id="PTHR43415:SF3">
    <property type="entry name" value="GNAT-FAMILY ACETYLTRANSFERASE"/>
    <property type="match status" value="1"/>
</dbReference>
<reference evidence="2 3" key="1">
    <citation type="journal article" date="2013" name="J. Microbiol.">
        <title>Lysinibacillus chungkukjangi sp. nov., isolated from Chungkukjang, Korean fermented soybean food.</title>
        <authorList>
            <person name="Kim S.J."/>
            <person name="Jang Y.H."/>
            <person name="Hamada M."/>
            <person name="Ahn J.H."/>
            <person name="Weon H.Y."/>
            <person name="Suzuki K."/>
            <person name="Whang K.S."/>
            <person name="Kwon S.W."/>
        </authorList>
    </citation>
    <scope>NUCLEOTIDE SEQUENCE [LARGE SCALE GENOMIC DNA]</scope>
    <source>
        <strain evidence="2 3">MCCC 1A12701</strain>
    </source>
</reference>
<comment type="caution">
    <text evidence="2">The sequence shown here is derived from an EMBL/GenBank/DDBJ whole genome shotgun (WGS) entry which is preliminary data.</text>
</comment>
<dbReference type="GO" id="GO:0016747">
    <property type="term" value="F:acyltransferase activity, transferring groups other than amino-acyl groups"/>
    <property type="evidence" value="ECO:0007669"/>
    <property type="project" value="InterPro"/>
</dbReference>
<dbReference type="Proteomes" id="UP000274033">
    <property type="component" value="Unassembled WGS sequence"/>
</dbReference>